<evidence type="ECO:0000256" key="1">
    <source>
        <dbReference type="ARBA" id="ARBA00022741"/>
    </source>
</evidence>
<dbReference type="PROSITE" id="PS00108">
    <property type="entry name" value="PROTEIN_KINASE_ST"/>
    <property type="match status" value="1"/>
</dbReference>
<keyword evidence="2 4" id="KW-0067">ATP-binding</keyword>
<dbReference type="InterPro" id="IPR000719">
    <property type="entry name" value="Prot_kinase_dom"/>
</dbReference>
<dbReference type="InterPro" id="IPR017441">
    <property type="entry name" value="Protein_kinase_ATP_BS"/>
</dbReference>
<dbReference type="GO" id="GO:0070006">
    <property type="term" value="F:metalloaminopeptidase activity"/>
    <property type="evidence" value="ECO:0007669"/>
    <property type="project" value="InterPro"/>
</dbReference>
<dbReference type="InterPro" id="IPR011990">
    <property type="entry name" value="TPR-like_helical_dom_sf"/>
</dbReference>
<dbReference type="Gene3D" id="3.90.230.10">
    <property type="entry name" value="Creatinase/methionine aminopeptidase superfamily"/>
    <property type="match status" value="1"/>
</dbReference>
<organism evidence="6 7">
    <name type="scientific">Actinomortierella ambigua</name>
    <dbReference type="NCBI Taxonomy" id="1343610"/>
    <lineage>
        <taxon>Eukaryota</taxon>
        <taxon>Fungi</taxon>
        <taxon>Fungi incertae sedis</taxon>
        <taxon>Mucoromycota</taxon>
        <taxon>Mortierellomycotina</taxon>
        <taxon>Mortierellomycetes</taxon>
        <taxon>Mortierellales</taxon>
        <taxon>Mortierellaceae</taxon>
        <taxon>Actinomortierella</taxon>
    </lineage>
</organism>
<dbReference type="InterPro" id="IPR029149">
    <property type="entry name" value="Creatin/AminoP/Spt16_N"/>
</dbReference>
<dbReference type="GO" id="GO:0004672">
    <property type="term" value="F:protein kinase activity"/>
    <property type="evidence" value="ECO:0007669"/>
    <property type="project" value="InterPro"/>
</dbReference>
<dbReference type="Proteomes" id="UP000807716">
    <property type="component" value="Unassembled WGS sequence"/>
</dbReference>
<keyword evidence="7" id="KW-1185">Reference proteome</keyword>
<dbReference type="InterPro" id="IPR006597">
    <property type="entry name" value="Sel1-like"/>
</dbReference>
<evidence type="ECO:0000256" key="3">
    <source>
        <dbReference type="ARBA" id="ARBA00038101"/>
    </source>
</evidence>
<protein>
    <recommendedName>
        <fullName evidence="5">Protein kinase domain-containing protein</fullName>
    </recommendedName>
</protein>
<proteinExistence type="inferred from homology"/>
<dbReference type="InterPro" id="IPR007865">
    <property type="entry name" value="Aminopep_P_N"/>
</dbReference>
<dbReference type="SUPFAM" id="SSF81901">
    <property type="entry name" value="HCP-like"/>
    <property type="match status" value="5"/>
</dbReference>
<dbReference type="EMBL" id="JAAAJB010000443">
    <property type="protein sequence ID" value="KAG0255743.1"/>
    <property type="molecule type" value="Genomic_DNA"/>
</dbReference>
<dbReference type="SMART" id="SM00671">
    <property type="entry name" value="SEL1"/>
    <property type="match status" value="14"/>
</dbReference>
<feature type="binding site" evidence="4">
    <location>
        <position position="429"/>
    </location>
    <ligand>
        <name>ATP</name>
        <dbReference type="ChEBI" id="CHEBI:30616"/>
    </ligand>
</feature>
<dbReference type="SMART" id="SM01011">
    <property type="entry name" value="AMP_N"/>
    <property type="match status" value="1"/>
</dbReference>
<comment type="caution">
    <text evidence="6">The sequence shown here is derived from an EMBL/GenBank/DDBJ whole genome shotgun (WGS) entry which is preliminary data.</text>
</comment>
<comment type="similarity">
    <text evidence="3">Belongs to the sel-1 family.</text>
</comment>
<dbReference type="CDD" id="cd01087">
    <property type="entry name" value="Prolidase"/>
    <property type="match status" value="1"/>
</dbReference>
<dbReference type="Pfam" id="PF00557">
    <property type="entry name" value="Peptidase_M24"/>
    <property type="match status" value="1"/>
</dbReference>
<gene>
    <name evidence="6" type="ORF">DFQ27_006083</name>
</gene>
<dbReference type="InterPro" id="IPR011009">
    <property type="entry name" value="Kinase-like_dom_sf"/>
</dbReference>
<dbReference type="SMART" id="SM00220">
    <property type="entry name" value="S_TKc"/>
    <property type="match status" value="1"/>
</dbReference>
<dbReference type="OrthoDB" id="4215474at2759"/>
<keyword evidence="1 4" id="KW-0547">Nucleotide-binding</keyword>
<dbReference type="Gene3D" id="1.25.40.10">
    <property type="entry name" value="Tetratricopeptide repeat domain"/>
    <property type="match status" value="4"/>
</dbReference>
<dbReference type="InterPro" id="IPR008271">
    <property type="entry name" value="Ser/Thr_kinase_AS"/>
</dbReference>
<dbReference type="GO" id="GO:0005524">
    <property type="term" value="F:ATP binding"/>
    <property type="evidence" value="ECO:0007669"/>
    <property type="project" value="UniProtKB-UniRule"/>
</dbReference>
<dbReference type="SUPFAM" id="SSF55920">
    <property type="entry name" value="Creatinase/aminopeptidase"/>
    <property type="match status" value="1"/>
</dbReference>
<dbReference type="GO" id="GO:0030145">
    <property type="term" value="F:manganese ion binding"/>
    <property type="evidence" value="ECO:0007669"/>
    <property type="project" value="InterPro"/>
</dbReference>
<evidence type="ECO:0000259" key="5">
    <source>
        <dbReference type="PROSITE" id="PS50011"/>
    </source>
</evidence>
<name>A0A9P6PZF5_9FUNG</name>
<dbReference type="InterPro" id="IPR000994">
    <property type="entry name" value="Pept_M24"/>
</dbReference>
<dbReference type="Pfam" id="PF05195">
    <property type="entry name" value="AMP_N"/>
    <property type="match status" value="1"/>
</dbReference>
<evidence type="ECO:0000313" key="6">
    <source>
        <dbReference type="EMBL" id="KAG0255743.1"/>
    </source>
</evidence>
<dbReference type="PROSITE" id="PS50011">
    <property type="entry name" value="PROTEIN_KINASE_DOM"/>
    <property type="match status" value="1"/>
</dbReference>
<dbReference type="InterPro" id="IPR050767">
    <property type="entry name" value="Sel1_AlgK"/>
</dbReference>
<dbReference type="InterPro" id="IPR036005">
    <property type="entry name" value="Creatinase/aminopeptidase-like"/>
</dbReference>
<evidence type="ECO:0000256" key="4">
    <source>
        <dbReference type="PROSITE-ProRule" id="PRU10141"/>
    </source>
</evidence>
<dbReference type="Gene3D" id="3.40.350.10">
    <property type="entry name" value="Creatinase/prolidase N-terminal domain"/>
    <property type="match status" value="1"/>
</dbReference>
<accession>A0A9P6PZF5</accession>
<dbReference type="SUPFAM" id="SSF53092">
    <property type="entry name" value="Creatinase/prolidase N-terminal domain"/>
    <property type="match status" value="1"/>
</dbReference>
<sequence>MAGASRTALASGASTAAKYEQRASLFSFGPSSASSKARVKAQYGQPTWMTHPHIMKEGEGFNEPDSALVLEKDKSSRGYKMTMFVAPKNAHVEMWEGARTGVDAAKTIFGADEALDSKLFRYRILDMTSRYDNVYFDVPTPSVFLPMEIAKKLSNQSAFDVLAGSKSLSPLVQELRLVKSEAEVKLMRESGEISAKAFIETMKFTNPKRSEHQVYAKFDFECRMRGSQMLAYVPVVAGGSNALTMHYVNNDQPLCDGDLILMDAGGEYNGYASDITRTWPVNGKFTSAQRDLYEVVLRANKECIKLCTEEQRITLNQIHDVSMKLIKEGIAHLGITAMPHDVDRRLYPHHVGHYLGMDVHDTSDISRNRILTQGMVVTIEPGLYIPRDPAYPEKYQGIGIRIEDNVVIGSGGFGSVYCAHRQGLQCAAKECFASYVDLSNAAVKKEIAILQQLRHRYIIQYFESLEHDGRTYILMDLAEKGSLAGAIARGEVTDWPTRNRIAHEVARGLEYIHYRDILHRDLKTANVLLTRFMEVRLCDFGLAKVKTISASSSSAASTGGFKGTLRWAAPEVLDIRPRYSKKSDIYALGMVMWAMAANCSEPFHDQQDNMVVAMLIRSGEREEIPQDTPAEYRSWIEQCWHQDPNQRPDAKDVILEDDVAMGSQFDAIGSILSLGSSFNDTVDDRQAALGLDGALDRLTIADNRVRNLDIKHGDTQKELHRGDDDDVIDYLRRIASKGNADAQLVLGWMCDRGLDIAGKTEDAPLWYRKAAQQGHSTAQLRLGRMYESHDSRGDAEHSDSEAAKWYRMAAEHGEVQAQLRLGVLHFHGRGVVQNDVEAAQWFRRAAESGEAEAQFNLGLMCSRGQGVEKNDVDGASWMRKAADQDMAEAQFGLGSMYVDGRGVEQSDEMGVMWYRRAADDGHAAAQLHLGLMYTRGRGVDQSDTEAVAWLLKSAEQDNSDAQVQLGDMYQYGRGLDQSHTEALGWYRRSATLANGRAETKLGLAYQNGTGVDKDKATAVSWYHKAANHGDAEGQYCLGKLYKDGDGVVRSSEEALAWYRRAADQGYAQAHGGIAFIYADGLRGNSNALQVEDWRRKVVKPDDVVLQNRLGLLFYQGIFVRRDYVEAVVWFRMAACQGDAEAEFHLGIAFKDGKGVPQSDVEAAEWIRKAANHGHAEAQCSLGRMYDFGLGVEQDDKLAVEWYTKCAVQGYQSELFYLGSMYELGIGVERDDKKALLLLQQAVAWGMSARFHIEWLTSYDYRSPVDDSDALALYREGAAKGYAAAHYNLGLLYEKGRGVQIDRSQAMEWYRRAMEQGHTHSHPRLVFLERMTR</sequence>
<dbReference type="Pfam" id="PF08238">
    <property type="entry name" value="Sel1"/>
    <property type="match status" value="14"/>
</dbReference>
<dbReference type="PROSITE" id="PS00107">
    <property type="entry name" value="PROTEIN_KINASE_ATP"/>
    <property type="match status" value="1"/>
</dbReference>
<dbReference type="PANTHER" id="PTHR11102">
    <property type="entry name" value="SEL-1-LIKE PROTEIN"/>
    <property type="match status" value="1"/>
</dbReference>
<feature type="domain" description="Protein kinase" evidence="5">
    <location>
        <begin position="402"/>
        <end position="661"/>
    </location>
</feature>
<reference evidence="6" key="1">
    <citation type="journal article" date="2020" name="Fungal Divers.">
        <title>Resolving the Mortierellaceae phylogeny through synthesis of multi-gene phylogenetics and phylogenomics.</title>
        <authorList>
            <person name="Vandepol N."/>
            <person name="Liber J."/>
            <person name="Desiro A."/>
            <person name="Na H."/>
            <person name="Kennedy M."/>
            <person name="Barry K."/>
            <person name="Grigoriev I.V."/>
            <person name="Miller A.N."/>
            <person name="O'Donnell K."/>
            <person name="Stajich J.E."/>
            <person name="Bonito G."/>
        </authorList>
    </citation>
    <scope>NUCLEOTIDE SEQUENCE</scope>
    <source>
        <strain evidence="6">BC1065</strain>
    </source>
</reference>
<dbReference type="PANTHER" id="PTHR11102:SF160">
    <property type="entry name" value="ERAD-ASSOCIATED E3 UBIQUITIN-PROTEIN LIGASE COMPONENT HRD3"/>
    <property type="match status" value="1"/>
</dbReference>
<evidence type="ECO:0000313" key="7">
    <source>
        <dbReference type="Proteomes" id="UP000807716"/>
    </source>
</evidence>
<dbReference type="Gene3D" id="1.10.510.10">
    <property type="entry name" value="Transferase(Phosphotransferase) domain 1"/>
    <property type="match status" value="1"/>
</dbReference>
<evidence type="ECO:0000256" key="2">
    <source>
        <dbReference type="ARBA" id="ARBA00022840"/>
    </source>
</evidence>
<dbReference type="SUPFAM" id="SSF56112">
    <property type="entry name" value="Protein kinase-like (PK-like)"/>
    <property type="match status" value="1"/>
</dbReference>